<keyword evidence="7 9" id="KW-0862">Zinc</keyword>
<evidence type="ECO:0000256" key="7">
    <source>
        <dbReference type="ARBA" id="ARBA00022833"/>
    </source>
</evidence>
<keyword evidence="5 9" id="KW-0479">Metal-binding</keyword>
<organism evidence="11">
    <name type="scientific">Magnetococcus massalia (strain MO-1)</name>
    <dbReference type="NCBI Taxonomy" id="451514"/>
    <lineage>
        <taxon>Bacteria</taxon>
        <taxon>Pseudomonadati</taxon>
        <taxon>Pseudomonadota</taxon>
        <taxon>Magnetococcia</taxon>
        <taxon>Magnetococcales</taxon>
        <taxon>Magnetococcaceae</taxon>
        <taxon>Magnetococcus</taxon>
    </lineage>
</organism>
<name>A0A1S7LHF6_MAGMO</name>
<keyword evidence="4 9" id="KW-0645">Protease</keyword>
<dbReference type="GO" id="GO:0005737">
    <property type="term" value="C:cytoplasm"/>
    <property type="evidence" value="ECO:0007669"/>
    <property type="project" value="UniProtKB-ARBA"/>
</dbReference>
<dbReference type="PRINTS" id="PR00932">
    <property type="entry name" value="AMINO1PTASE"/>
</dbReference>
<dbReference type="AlphaFoldDB" id="A0A1S7LHF6"/>
<evidence type="ECO:0000256" key="8">
    <source>
        <dbReference type="ARBA" id="ARBA00023049"/>
    </source>
</evidence>
<dbReference type="GO" id="GO:0008237">
    <property type="term" value="F:metallopeptidase activity"/>
    <property type="evidence" value="ECO:0007669"/>
    <property type="project" value="UniProtKB-KW"/>
</dbReference>
<dbReference type="GO" id="GO:0004177">
    <property type="term" value="F:aminopeptidase activity"/>
    <property type="evidence" value="ECO:0007669"/>
    <property type="project" value="UniProtKB-KW"/>
</dbReference>
<evidence type="ECO:0000313" key="11">
    <source>
        <dbReference type="EMBL" id="CRH06392.1"/>
    </source>
</evidence>
<keyword evidence="3 9" id="KW-0031">Aminopeptidase</keyword>
<dbReference type="PANTHER" id="PTHR28570">
    <property type="entry name" value="ASPARTYL AMINOPEPTIDASE"/>
    <property type="match status" value="1"/>
</dbReference>
<protein>
    <recommendedName>
        <fullName evidence="10">M18 family aminopeptidase</fullName>
        <ecNumber evidence="10">3.4.11.-</ecNumber>
    </recommendedName>
</protein>
<reference evidence="11" key="1">
    <citation type="submission" date="2015-04" db="EMBL/GenBank/DDBJ databases">
        <authorList>
            <person name="Syromyatnikov M.Y."/>
            <person name="Popov V.N."/>
        </authorList>
    </citation>
    <scope>NUCLEOTIDE SEQUENCE</scope>
    <source>
        <strain evidence="11">MO-1</strain>
    </source>
</reference>
<dbReference type="SUPFAM" id="SSF53187">
    <property type="entry name" value="Zn-dependent exopeptidases"/>
    <property type="match status" value="1"/>
</dbReference>
<evidence type="ECO:0000256" key="9">
    <source>
        <dbReference type="RuleBase" id="RU004386"/>
    </source>
</evidence>
<keyword evidence="6 9" id="KW-0378">Hydrolase</keyword>
<dbReference type="EMBL" id="LO017727">
    <property type="protein sequence ID" value="CRH06392.1"/>
    <property type="molecule type" value="Genomic_DNA"/>
</dbReference>
<comment type="cofactor">
    <cofactor evidence="1 10">
        <name>Zn(2+)</name>
        <dbReference type="ChEBI" id="CHEBI:29105"/>
    </cofactor>
</comment>
<dbReference type="InterPro" id="IPR023358">
    <property type="entry name" value="Peptidase_M18_dom2"/>
</dbReference>
<evidence type="ECO:0000256" key="4">
    <source>
        <dbReference type="ARBA" id="ARBA00022670"/>
    </source>
</evidence>
<proteinExistence type="inferred from homology"/>
<keyword evidence="8 9" id="KW-0482">Metalloprotease</keyword>
<dbReference type="InterPro" id="IPR001948">
    <property type="entry name" value="Peptidase_M18"/>
</dbReference>
<sequence>MSDNPRLDGLITRINQSPTPYHATQVAVTRLLERGFVQLDEQETWSLEEGKGYLVVRDGSSFIAFITPKAPLEQPTQLRLAGAHTDSPSLKLKPNPLKKKRDQLVWDVEVYGSPILTSWFDRDLSLAGLVSYLDRAGSVQYQLIDFQSAISRIPHLAIHLNKESNNGYAPHRHEELNPIFAPAGEEEEPQQRFFDLLRQQLVAQGVAEEELQQILDWDLSFYDTQPAARSGMKSEWLTGGRLDNLLSCFTGLEALLDQPSAAQTLPMLACFDHEEVGSRSAVGADGSFIEAVLRRLFADEALFRQNMARARMISVDNAHGFHPNFAAKQDDNNMPRMGQGVVLKYNANQRYTTHARSGGWFKALCAQEKLPTQAFTVRSDMGCGSTIGPTVAARLGISSLDIGVPSWAMHSIRETAAVSDIQTLLAAWAHFYTV</sequence>
<dbReference type="EC" id="3.4.11.-" evidence="10"/>
<gene>
    <name evidence="11" type="ORF">MAGMO_2227</name>
</gene>
<evidence type="ECO:0000256" key="6">
    <source>
        <dbReference type="ARBA" id="ARBA00022801"/>
    </source>
</evidence>
<evidence type="ECO:0000256" key="1">
    <source>
        <dbReference type="ARBA" id="ARBA00001947"/>
    </source>
</evidence>
<dbReference type="Gene3D" id="2.30.250.10">
    <property type="entry name" value="Aminopeptidase i, Domain 2"/>
    <property type="match status" value="1"/>
</dbReference>
<dbReference type="GO" id="GO:0008270">
    <property type="term" value="F:zinc ion binding"/>
    <property type="evidence" value="ECO:0007669"/>
    <property type="project" value="InterPro"/>
</dbReference>
<dbReference type="NCBIfam" id="NF002759">
    <property type="entry name" value="PRK02813.1"/>
    <property type="match status" value="1"/>
</dbReference>
<dbReference type="PANTHER" id="PTHR28570:SF3">
    <property type="entry name" value="ASPARTYL AMINOPEPTIDASE"/>
    <property type="match status" value="1"/>
</dbReference>
<evidence type="ECO:0000256" key="3">
    <source>
        <dbReference type="ARBA" id="ARBA00022438"/>
    </source>
</evidence>
<evidence type="ECO:0000256" key="5">
    <source>
        <dbReference type="ARBA" id="ARBA00022723"/>
    </source>
</evidence>
<evidence type="ECO:0000256" key="2">
    <source>
        <dbReference type="ARBA" id="ARBA00008290"/>
    </source>
</evidence>
<evidence type="ECO:0000256" key="10">
    <source>
        <dbReference type="RuleBase" id="RU004387"/>
    </source>
</evidence>
<comment type="similarity">
    <text evidence="2 9">Belongs to the peptidase M18 family.</text>
</comment>
<dbReference type="SUPFAM" id="SSF101821">
    <property type="entry name" value="Aminopeptidase/glucanase lid domain"/>
    <property type="match status" value="1"/>
</dbReference>
<dbReference type="GO" id="GO:0006508">
    <property type="term" value="P:proteolysis"/>
    <property type="evidence" value="ECO:0007669"/>
    <property type="project" value="UniProtKB-KW"/>
</dbReference>
<dbReference type="Pfam" id="PF02127">
    <property type="entry name" value="Peptidase_M18"/>
    <property type="match status" value="1"/>
</dbReference>
<dbReference type="Gene3D" id="3.40.630.10">
    <property type="entry name" value="Zn peptidases"/>
    <property type="match status" value="1"/>
</dbReference>
<accession>A0A1S7LHF6</accession>